<reference evidence="1 2" key="1">
    <citation type="submission" date="2009-09" db="EMBL/GenBank/DDBJ databases">
        <authorList>
            <person name="Weinstock G."/>
            <person name="Sodergren E."/>
            <person name="Clifton S."/>
            <person name="Fulton L."/>
            <person name="Fulton B."/>
            <person name="Courtney L."/>
            <person name="Fronick C."/>
            <person name="Harrison M."/>
            <person name="Strong C."/>
            <person name="Farmer C."/>
            <person name="Delahaunty K."/>
            <person name="Markovic C."/>
            <person name="Hall O."/>
            <person name="Minx P."/>
            <person name="Tomlinson C."/>
            <person name="Mitreva M."/>
            <person name="Nelson J."/>
            <person name="Hou S."/>
            <person name="Wollam A."/>
            <person name="Pepin K.H."/>
            <person name="Johnson M."/>
            <person name="Bhonagiri V."/>
            <person name="Nash W.E."/>
            <person name="Warren W."/>
            <person name="Chinwalla A."/>
            <person name="Mardis E.R."/>
            <person name="Wilson R.K."/>
        </authorList>
    </citation>
    <scope>NUCLEOTIDE SEQUENCE [LARGE SCALE GENOMIC DNA]</scope>
    <source>
        <strain evidence="1 2">F0254</strain>
    </source>
</reference>
<comment type="caution">
    <text evidence="1">The sequence shown here is derived from an EMBL/GenBank/DDBJ whole genome shotgun (WGS) entry which is preliminary data.</text>
</comment>
<dbReference type="HOGENOM" id="CLU_3137245_0_0_0"/>
<dbReference type="EMBL" id="ACVB02000007">
    <property type="protein sequence ID" value="EEX75391.1"/>
    <property type="molecule type" value="Genomic_DNA"/>
</dbReference>
<sequence>MLRRAGIVKGMANDPLYVIKKKKSINYRKKFLLTAILFSKIRNNCYFST</sequence>
<name>C9MVG9_9FUSO</name>
<proteinExistence type="predicted"/>
<protein>
    <submittedName>
        <fullName evidence="1">Uncharacterized protein</fullName>
    </submittedName>
</protein>
<accession>C9MVG9</accession>
<gene>
    <name evidence="1" type="ORF">GCWU000323_00640</name>
</gene>
<dbReference type="Proteomes" id="UP000006233">
    <property type="component" value="Unassembled WGS sequence"/>
</dbReference>
<organism evidence="1 2">
    <name type="scientific">Leptotrichia hofstadii F0254</name>
    <dbReference type="NCBI Taxonomy" id="634994"/>
    <lineage>
        <taxon>Bacteria</taxon>
        <taxon>Fusobacteriati</taxon>
        <taxon>Fusobacteriota</taxon>
        <taxon>Fusobacteriia</taxon>
        <taxon>Fusobacteriales</taxon>
        <taxon>Leptotrichiaceae</taxon>
        <taxon>Leptotrichia</taxon>
    </lineage>
</organism>
<evidence type="ECO:0000313" key="2">
    <source>
        <dbReference type="Proteomes" id="UP000006233"/>
    </source>
</evidence>
<dbReference type="AlphaFoldDB" id="C9MVG9"/>
<evidence type="ECO:0000313" key="1">
    <source>
        <dbReference type="EMBL" id="EEX75391.1"/>
    </source>
</evidence>